<keyword evidence="4" id="KW-1185">Reference proteome</keyword>
<gene>
    <name evidence="3" type="ORF">EJB05_37395</name>
</gene>
<dbReference type="EMBL" id="RWGY01000031">
    <property type="protein sequence ID" value="TVU13955.1"/>
    <property type="molecule type" value="Genomic_DNA"/>
</dbReference>
<dbReference type="Gramene" id="TVU13955">
    <property type="protein sequence ID" value="TVU13955"/>
    <property type="gene ID" value="EJB05_37395"/>
</dbReference>
<dbReference type="AlphaFoldDB" id="A0A5J9TRS1"/>
<feature type="non-terminal residue" evidence="3">
    <location>
        <position position="1"/>
    </location>
</feature>
<dbReference type="OrthoDB" id="5061070at2759"/>
<feature type="domain" description="GED" evidence="2">
    <location>
        <begin position="121"/>
        <end position="212"/>
    </location>
</feature>
<dbReference type="SMART" id="SM00302">
    <property type="entry name" value="GED"/>
    <property type="match status" value="1"/>
</dbReference>
<dbReference type="InterPro" id="IPR020850">
    <property type="entry name" value="GED_dom"/>
</dbReference>
<dbReference type="PANTHER" id="PTHR11566:SF160">
    <property type="entry name" value="OS04G0381000 PROTEIN"/>
    <property type="match status" value="1"/>
</dbReference>
<evidence type="ECO:0000259" key="2">
    <source>
        <dbReference type="PROSITE" id="PS51388"/>
    </source>
</evidence>
<feature type="region of interest" description="Disordered" evidence="1">
    <location>
        <begin position="46"/>
        <end position="87"/>
    </location>
</feature>
<dbReference type="GO" id="GO:0005874">
    <property type="term" value="C:microtubule"/>
    <property type="evidence" value="ECO:0007669"/>
    <property type="project" value="TreeGrafter"/>
</dbReference>
<dbReference type="GO" id="GO:0008017">
    <property type="term" value="F:microtubule binding"/>
    <property type="evidence" value="ECO:0007669"/>
    <property type="project" value="TreeGrafter"/>
</dbReference>
<evidence type="ECO:0000313" key="4">
    <source>
        <dbReference type="Proteomes" id="UP000324897"/>
    </source>
</evidence>
<evidence type="ECO:0000256" key="1">
    <source>
        <dbReference type="SAM" id="MobiDB-lite"/>
    </source>
</evidence>
<dbReference type="InterPro" id="IPR022812">
    <property type="entry name" value="Dynamin"/>
</dbReference>
<name>A0A5J9TRS1_9POAL</name>
<dbReference type="Pfam" id="PF02212">
    <property type="entry name" value="GED"/>
    <property type="match status" value="1"/>
</dbReference>
<feature type="compositionally biased region" description="Low complexity" evidence="1">
    <location>
        <begin position="72"/>
        <end position="83"/>
    </location>
</feature>
<comment type="caution">
    <text evidence="3">The sequence shown here is derived from an EMBL/GenBank/DDBJ whole genome shotgun (WGS) entry which is preliminary data.</text>
</comment>
<sequence>MWFLLLYAPTSAHPVLVPPCLDGIPVGSDTQFTAERSQKLRAVFPRDGTRGATPEQVLQPDVNAGTGGSQMGNSHIGGNSSSNTVPQAHRLDNISSMIQLNEPPITLKPSENHPKQDAVEIAIVKLLIKSYYDIVRKNIEDAIPKAVMNFLVNHTKRELHNFLIRELYSFNLLNELMRETDEVIIRRQRIQETLEVLEQAHRTLEEFLFEAEKIEKGYNRDEHDTGLPRIRGLSDDGPYGIFTSSPNH</sequence>
<proteinExistence type="predicted"/>
<dbReference type="Gene3D" id="1.20.120.1240">
    <property type="entry name" value="Dynamin, middle domain"/>
    <property type="match status" value="1"/>
</dbReference>
<dbReference type="PROSITE" id="PS51388">
    <property type="entry name" value="GED"/>
    <property type="match status" value="1"/>
</dbReference>
<dbReference type="GO" id="GO:0016020">
    <property type="term" value="C:membrane"/>
    <property type="evidence" value="ECO:0007669"/>
    <property type="project" value="TreeGrafter"/>
</dbReference>
<protein>
    <recommendedName>
        <fullName evidence="2">GED domain-containing protein</fullName>
    </recommendedName>
</protein>
<dbReference type="PANTHER" id="PTHR11566">
    <property type="entry name" value="DYNAMIN"/>
    <property type="match status" value="1"/>
</dbReference>
<dbReference type="GO" id="GO:0005525">
    <property type="term" value="F:GTP binding"/>
    <property type="evidence" value="ECO:0007669"/>
    <property type="project" value="InterPro"/>
</dbReference>
<dbReference type="GO" id="GO:0005737">
    <property type="term" value="C:cytoplasm"/>
    <property type="evidence" value="ECO:0007669"/>
    <property type="project" value="TreeGrafter"/>
</dbReference>
<reference evidence="3 4" key="1">
    <citation type="journal article" date="2019" name="Sci. Rep.">
        <title>A high-quality genome of Eragrostis curvula grass provides insights into Poaceae evolution and supports new strategies to enhance forage quality.</title>
        <authorList>
            <person name="Carballo J."/>
            <person name="Santos B.A.C.M."/>
            <person name="Zappacosta D."/>
            <person name="Garbus I."/>
            <person name="Selva J.P."/>
            <person name="Gallo C.A."/>
            <person name="Diaz A."/>
            <person name="Albertini E."/>
            <person name="Caccamo M."/>
            <person name="Echenique V."/>
        </authorList>
    </citation>
    <scope>NUCLEOTIDE SEQUENCE [LARGE SCALE GENOMIC DNA]</scope>
    <source>
        <strain evidence="4">cv. Victoria</strain>
        <tissue evidence="3">Leaf</tissue>
    </source>
</reference>
<evidence type="ECO:0000313" key="3">
    <source>
        <dbReference type="EMBL" id="TVU13955.1"/>
    </source>
</evidence>
<dbReference type="Proteomes" id="UP000324897">
    <property type="component" value="Unassembled WGS sequence"/>
</dbReference>
<dbReference type="InterPro" id="IPR003130">
    <property type="entry name" value="GED"/>
</dbReference>
<accession>A0A5J9TRS1</accession>
<dbReference type="GO" id="GO:0003924">
    <property type="term" value="F:GTPase activity"/>
    <property type="evidence" value="ECO:0007669"/>
    <property type="project" value="InterPro"/>
</dbReference>
<organism evidence="3 4">
    <name type="scientific">Eragrostis curvula</name>
    <name type="common">weeping love grass</name>
    <dbReference type="NCBI Taxonomy" id="38414"/>
    <lineage>
        <taxon>Eukaryota</taxon>
        <taxon>Viridiplantae</taxon>
        <taxon>Streptophyta</taxon>
        <taxon>Embryophyta</taxon>
        <taxon>Tracheophyta</taxon>
        <taxon>Spermatophyta</taxon>
        <taxon>Magnoliopsida</taxon>
        <taxon>Liliopsida</taxon>
        <taxon>Poales</taxon>
        <taxon>Poaceae</taxon>
        <taxon>PACMAD clade</taxon>
        <taxon>Chloridoideae</taxon>
        <taxon>Eragrostideae</taxon>
        <taxon>Eragrostidinae</taxon>
        <taxon>Eragrostis</taxon>
    </lineage>
</organism>